<evidence type="ECO:0000313" key="1">
    <source>
        <dbReference type="EMBL" id="MFG1373091.1"/>
    </source>
</evidence>
<comment type="caution">
    <text evidence="1">The sequence shown here is derived from an EMBL/GenBank/DDBJ whole genome shotgun (WGS) entry which is preliminary data.</text>
</comment>
<keyword evidence="2" id="KW-1185">Reference proteome</keyword>
<proteinExistence type="predicted"/>
<dbReference type="Proteomes" id="UP001604002">
    <property type="component" value="Unassembled WGS sequence"/>
</dbReference>
<evidence type="ECO:0000313" key="2">
    <source>
        <dbReference type="Proteomes" id="UP001604002"/>
    </source>
</evidence>
<dbReference type="EMBL" id="JBAFVH010000007">
    <property type="protein sequence ID" value="MFG1373091.1"/>
    <property type="molecule type" value="Genomic_DNA"/>
</dbReference>
<sequence length="175" mass="19755">MTSQDGKAGATKNDLKMINAAFIGEIFDAIISRMKFIEFSERSRIQRSLRILYFYPDGILVLLDKLIDQNGNTADTIADGYRFLKDQSEVNEELAFITSHSVTTNLSLTIAMVEELRIISSYKDGIRAHLNTIGLLWEFERDPKAVALAAAAVKQDIEILNEQIRRLDAAMRADR</sequence>
<name>A0ABW6ZWI1_9HYPH</name>
<protein>
    <submittedName>
        <fullName evidence="1">Uncharacterized protein</fullName>
    </submittedName>
</protein>
<gene>
    <name evidence="1" type="ORF">V5F32_13025</name>
</gene>
<dbReference type="RefSeq" id="WP_393992913.1">
    <property type="nucleotide sequence ID" value="NZ_JBAFVH010000007.1"/>
</dbReference>
<reference evidence="1 2" key="1">
    <citation type="submission" date="2024-02" db="EMBL/GenBank/DDBJ databases">
        <title>Expansion and revision of Xanthobacter and proposal of Roseixanthobacter gen. nov.</title>
        <authorList>
            <person name="Soltysiak M.P.M."/>
            <person name="Jalihal A."/>
            <person name="Ory A."/>
            <person name="Chrisophersen C."/>
            <person name="Lee A.D."/>
            <person name="Boulton J."/>
            <person name="Springer M."/>
        </authorList>
    </citation>
    <scope>NUCLEOTIDE SEQUENCE [LARGE SCALE GENOMIC DNA]</scope>
    <source>
        <strain evidence="1 2">23A</strain>
    </source>
</reference>
<accession>A0ABW6ZWI1</accession>
<organism evidence="1 2">
    <name type="scientific">Xanthobacter oligotrophicus</name>
    <dbReference type="NCBI Taxonomy" id="2607286"/>
    <lineage>
        <taxon>Bacteria</taxon>
        <taxon>Pseudomonadati</taxon>
        <taxon>Pseudomonadota</taxon>
        <taxon>Alphaproteobacteria</taxon>
        <taxon>Hyphomicrobiales</taxon>
        <taxon>Xanthobacteraceae</taxon>
        <taxon>Xanthobacter</taxon>
    </lineage>
</organism>